<sequence length="120" mass="13499">MEDIKKTETPAAVDGEELLRQKYGKIYRVSITVPIDDEETQEFTYHFKRPSVPSYDRYVKSAAKAGITKASKVFMLDNVVDEEKDKLTSDMEENPGVAITIGNKLTEILGLTDSVNLKKL</sequence>
<dbReference type="Gene3D" id="3.30.2220.10">
    <property type="entry name" value="rbstp2171"/>
    <property type="match status" value="1"/>
</dbReference>
<accession>A0A645E360</accession>
<gene>
    <name evidence="2" type="ORF">SDC9_143392</name>
</gene>
<comment type="caution">
    <text evidence="2">The sequence shown here is derived from an EMBL/GenBank/DDBJ whole genome shotgun (WGS) entry which is preliminary data.</text>
</comment>
<name>A0A645E360_9ZZZZ</name>
<dbReference type="InterPro" id="IPR049294">
    <property type="entry name" value="DUF6848"/>
</dbReference>
<proteinExistence type="predicted"/>
<dbReference type="EMBL" id="VSSQ01042623">
    <property type="protein sequence ID" value="MPM96234.1"/>
    <property type="molecule type" value="Genomic_DNA"/>
</dbReference>
<dbReference type="Pfam" id="PF20941">
    <property type="entry name" value="DUF6848"/>
    <property type="match status" value="1"/>
</dbReference>
<dbReference type="AlphaFoldDB" id="A0A645E360"/>
<feature type="domain" description="DUF6848" evidence="1">
    <location>
        <begin position="19"/>
        <end position="118"/>
    </location>
</feature>
<protein>
    <recommendedName>
        <fullName evidence="1">DUF6848 domain-containing protein</fullName>
    </recommendedName>
</protein>
<reference evidence="2" key="1">
    <citation type="submission" date="2019-08" db="EMBL/GenBank/DDBJ databases">
        <authorList>
            <person name="Kucharzyk K."/>
            <person name="Murdoch R.W."/>
            <person name="Higgins S."/>
            <person name="Loffler F."/>
        </authorList>
    </citation>
    <scope>NUCLEOTIDE SEQUENCE</scope>
</reference>
<evidence type="ECO:0000313" key="2">
    <source>
        <dbReference type="EMBL" id="MPM96234.1"/>
    </source>
</evidence>
<organism evidence="2">
    <name type="scientific">bioreactor metagenome</name>
    <dbReference type="NCBI Taxonomy" id="1076179"/>
    <lineage>
        <taxon>unclassified sequences</taxon>
        <taxon>metagenomes</taxon>
        <taxon>ecological metagenomes</taxon>
    </lineage>
</organism>
<evidence type="ECO:0000259" key="1">
    <source>
        <dbReference type="Pfam" id="PF20941"/>
    </source>
</evidence>